<dbReference type="Proteomes" id="UP000641386">
    <property type="component" value="Unassembled WGS sequence"/>
</dbReference>
<feature type="compositionally biased region" description="Gly residues" evidence="1">
    <location>
        <begin position="179"/>
        <end position="188"/>
    </location>
</feature>
<reference evidence="3" key="2">
    <citation type="submission" date="2020-09" db="EMBL/GenBank/DDBJ databases">
        <authorList>
            <person name="Sun Q."/>
            <person name="Ohkuma M."/>
        </authorList>
    </citation>
    <scope>NUCLEOTIDE SEQUENCE</scope>
    <source>
        <strain evidence="3">JCM 3302</strain>
    </source>
</reference>
<gene>
    <name evidence="3" type="ORF">GCM10014715_12140</name>
</gene>
<dbReference type="InterPro" id="IPR036374">
    <property type="entry name" value="OxRdtase_Mopterin-bd_sf"/>
</dbReference>
<evidence type="ECO:0000259" key="2">
    <source>
        <dbReference type="Pfam" id="PF00174"/>
    </source>
</evidence>
<dbReference type="SUPFAM" id="SSF56524">
    <property type="entry name" value="Oxidoreductase molybdopterin-binding domain"/>
    <property type="match status" value="1"/>
</dbReference>
<evidence type="ECO:0000313" key="4">
    <source>
        <dbReference type="Proteomes" id="UP000641386"/>
    </source>
</evidence>
<dbReference type="Pfam" id="PF00174">
    <property type="entry name" value="Oxidored_molyb"/>
    <property type="match status" value="1"/>
</dbReference>
<dbReference type="Gene3D" id="3.90.420.10">
    <property type="entry name" value="Oxidoreductase, molybdopterin-binding domain"/>
    <property type="match status" value="1"/>
</dbReference>
<comment type="caution">
    <text evidence="3">The sequence shown here is derived from an EMBL/GenBank/DDBJ whole genome shotgun (WGS) entry which is preliminary data.</text>
</comment>
<dbReference type="AlphaFoldDB" id="A0A918ZNU3"/>
<organism evidence="3 4">
    <name type="scientific">Streptomyces spiralis</name>
    <dbReference type="NCBI Taxonomy" id="66376"/>
    <lineage>
        <taxon>Bacteria</taxon>
        <taxon>Bacillati</taxon>
        <taxon>Actinomycetota</taxon>
        <taxon>Actinomycetes</taxon>
        <taxon>Kitasatosporales</taxon>
        <taxon>Streptomycetaceae</taxon>
        <taxon>Streptomyces</taxon>
    </lineage>
</organism>
<name>A0A918ZNU3_9ACTN</name>
<evidence type="ECO:0000256" key="1">
    <source>
        <dbReference type="SAM" id="MobiDB-lite"/>
    </source>
</evidence>
<feature type="domain" description="Oxidoreductase molybdopterin-binding" evidence="2">
    <location>
        <begin position="28"/>
        <end position="137"/>
    </location>
</feature>
<dbReference type="EMBL" id="BNBC01000004">
    <property type="protein sequence ID" value="GHE60454.1"/>
    <property type="molecule type" value="Genomic_DNA"/>
</dbReference>
<evidence type="ECO:0000313" key="3">
    <source>
        <dbReference type="EMBL" id="GHE60454.1"/>
    </source>
</evidence>
<accession>A0A918ZNU3</accession>
<protein>
    <recommendedName>
        <fullName evidence="2">Oxidoreductase molybdopterin-binding domain-containing protein</fullName>
    </recommendedName>
</protein>
<sequence>MTLACAFAWGDCSGTETAEVVAVVLAELVLSGDLARPARLTVPDLLSRPQHRARVSFDCATSGVRRHRFTGPRLYDVLAAAEPAFDPARRKDRLRFLIAVAGADGHRTLLSWAEIDPDFADAPVLLAVAMDDAPLDRAGPQLVLPQDRCGARYVSGITAIRVDGGYGSGSRDNRSAGPEGVGPGEGRA</sequence>
<reference evidence="3" key="1">
    <citation type="journal article" date="2014" name="Int. J. Syst. Evol. Microbiol.">
        <title>Complete genome sequence of Corynebacterium casei LMG S-19264T (=DSM 44701T), isolated from a smear-ripened cheese.</title>
        <authorList>
            <consortium name="US DOE Joint Genome Institute (JGI-PGF)"/>
            <person name="Walter F."/>
            <person name="Albersmeier A."/>
            <person name="Kalinowski J."/>
            <person name="Ruckert C."/>
        </authorList>
    </citation>
    <scope>NUCLEOTIDE SEQUENCE</scope>
    <source>
        <strain evidence="3">JCM 3302</strain>
    </source>
</reference>
<keyword evidence="4" id="KW-1185">Reference proteome</keyword>
<proteinExistence type="predicted"/>
<feature type="region of interest" description="Disordered" evidence="1">
    <location>
        <begin position="167"/>
        <end position="188"/>
    </location>
</feature>
<dbReference type="InterPro" id="IPR000572">
    <property type="entry name" value="OxRdtase_Mopterin-bd_dom"/>
</dbReference>